<comment type="caution">
    <text evidence="1">The sequence shown here is derived from an EMBL/GenBank/DDBJ whole genome shotgun (WGS) entry which is preliminary data.</text>
</comment>
<name>A0A5J4PU45_9EUKA</name>
<organism evidence="1 2">
    <name type="scientific">Streblomastix strix</name>
    <dbReference type="NCBI Taxonomy" id="222440"/>
    <lineage>
        <taxon>Eukaryota</taxon>
        <taxon>Metamonada</taxon>
        <taxon>Preaxostyla</taxon>
        <taxon>Oxymonadida</taxon>
        <taxon>Streblomastigidae</taxon>
        <taxon>Streblomastix</taxon>
    </lineage>
</organism>
<gene>
    <name evidence="1" type="ORF">EZS28_055804</name>
</gene>
<dbReference type="Proteomes" id="UP000324800">
    <property type="component" value="Unassembled WGS sequence"/>
</dbReference>
<sequence length="169" mass="18420">MPGPFTKPVNVLRLILLTELSVSIITAAKLAVPGIRLPQYVTFLNIFEEIVLAPDPLNLMNGPVYATAPVKVLFSTFNIPLVLLMAAPLSYQFPLNIEFITVVEVPDALMNVNSGYVDVTALRSLKVQLSTVRLPPITSIRTVALDYATLTNVSQRSTSLVPLNTNIES</sequence>
<evidence type="ECO:0000313" key="1">
    <source>
        <dbReference type="EMBL" id="KAA6313156.1"/>
    </source>
</evidence>
<dbReference type="EMBL" id="SNRW01048444">
    <property type="protein sequence ID" value="KAA6313156.1"/>
    <property type="molecule type" value="Genomic_DNA"/>
</dbReference>
<reference evidence="1 2" key="1">
    <citation type="submission" date="2019-03" db="EMBL/GenBank/DDBJ databases">
        <title>Single cell metagenomics reveals metabolic interactions within the superorganism composed of flagellate Streblomastix strix and complex community of Bacteroidetes bacteria on its surface.</title>
        <authorList>
            <person name="Treitli S.C."/>
            <person name="Kolisko M."/>
            <person name="Husnik F."/>
            <person name="Keeling P."/>
            <person name="Hampl V."/>
        </authorList>
    </citation>
    <scope>NUCLEOTIDE SEQUENCE [LARGE SCALE GENOMIC DNA]</scope>
    <source>
        <strain evidence="1">ST1C</strain>
    </source>
</reference>
<feature type="non-terminal residue" evidence="1">
    <location>
        <position position="169"/>
    </location>
</feature>
<evidence type="ECO:0000313" key="2">
    <source>
        <dbReference type="Proteomes" id="UP000324800"/>
    </source>
</evidence>
<proteinExistence type="predicted"/>
<accession>A0A5J4PU45</accession>
<dbReference type="AlphaFoldDB" id="A0A5J4PU45"/>
<protein>
    <submittedName>
        <fullName evidence="1">Uncharacterized protein</fullName>
    </submittedName>
</protein>